<name>Q2SK44_HAHCH</name>
<dbReference type="Pfam" id="PF06175">
    <property type="entry name" value="MiaE"/>
    <property type="match status" value="1"/>
</dbReference>
<reference evidence="1 2" key="1">
    <citation type="journal article" date="2005" name="Nucleic Acids Res.">
        <title>Genomic blueprint of Hahella chejuensis, a marine microbe producing an algicidal agent.</title>
        <authorList>
            <person name="Jeong H."/>
            <person name="Yim J.H."/>
            <person name="Lee C."/>
            <person name="Choi S.-H."/>
            <person name="Park Y.K."/>
            <person name="Yoon S.H."/>
            <person name="Hur C.-G."/>
            <person name="Kang H.-Y."/>
            <person name="Kim D."/>
            <person name="Lee H.H."/>
            <person name="Park K.H."/>
            <person name="Park S.-H."/>
            <person name="Park H.-S."/>
            <person name="Lee H.K."/>
            <person name="Oh T.K."/>
            <person name="Kim J.F."/>
        </authorList>
    </citation>
    <scope>NUCLEOTIDE SEQUENCE [LARGE SCALE GENOMIC DNA]</scope>
    <source>
        <strain evidence="1 2">KCTC 2396</strain>
    </source>
</reference>
<dbReference type="PANTHER" id="PTHR42637">
    <property type="entry name" value="TRNA-(MS[2]IO[6]A)-HYDROXYLASE"/>
    <property type="match status" value="1"/>
</dbReference>
<organism evidence="1 2">
    <name type="scientific">Hahella chejuensis (strain KCTC 2396)</name>
    <dbReference type="NCBI Taxonomy" id="349521"/>
    <lineage>
        <taxon>Bacteria</taxon>
        <taxon>Pseudomonadati</taxon>
        <taxon>Pseudomonadota</taxon>
        <taxon>Gammaproteobacteria</taxon>
        <taxon>Oceanospirillales</taxon>
        <taxon>Hahellaceae</taxon>
        <taxon>Hahella</taxon>
    </lineage>
</organism>
<dbReference type="InterPro" id="IPR010386">
    <property type="entry name" value="tRNA-Hydrxlase_MiaE"/>
</dbReference>
<dbReference type="AlphaFoldDB" id="Q2SK44"/>
<dbReference type="KEGG" id="hch:HCH_02150"/>
<dbReference type="OrthoDB" id="9802518at2"/>
<dbReference type="GO" id="GO:0045301">
    <property type="term" value="F:tRNA 2-(methylsulfanyl)-N(6)-isopentenyladenosine(37) hydroxylase activity"/>
    <property type="evidence" value="ECO:0007669"/>
    <property type="project" value="InterPro"/>
</dbReference>
<dbReference type="Gene3D" id="1.20.1260.10">
    <property type="match status" value="1"/>
</dbReference>
<keyword evidence="2" id="KW-1185">Reference proteome</keyword>
<dbReference type="STRING" id="349521.HCH_02150"/>
<accession>Q2SK44</accession>
<dbReference type="InterPro" id="IPR009078">
    <property type="entry name" value="Ferritin-like_SF"/>
</dbReference>
<evidence type="ECO:0000313" key="1">
    <source>
        <dbReference type="EMBL" id="ABC28980.1"/>
    </source>
</evidence>
<dbReference type="InterPro" id="IPR012347">
    <property type="entry name" value="Ferritin-like"/>
</dbReference>
<dbReference type="HOGENOM" id="CLU_056571_0_0_6"/>
<gene>
    <name evidence="1" type="primary">miaE</name>
    <name evidence="1" type="ordered locus">HCH_02150</name>
</gene>
<dbReference type="eggNOG" id="COG4445">
    <property type="taxonomic scope" value="Bacteria"/>
</dbReference>
<dbReference type="SUPFAM" id="SSF47240">
    <property type="entry name" value="Ferritin-like"/>
    <property type="match status" value="1"/>
</dbReference>
<dbReference type="PIRSF" id="PIRSF020736">
    <property type="entry name" value="MiaE"/>
    <property type="match status" value="1"/>
</dbReference>
<sequence>MSVSAPEDIVSFLGCGTPEAWLRKAAAELPLLLVDHAQCEKKAASSALQLMFRYPEDIELSTRMSKLAREELRHYEQVVKIMQGRKVSDRKQTASRYASALRDCVRKSEPYRLVDMLIIGAFIEARSCERFARLIPYLDEELATFYRGLLESEGRHYRNYLKLAKERSPVDISDRVTYIREVEADLIRTPDSEFRFHSGIPA</sequence>
<dbReference type="Proteomes" id="UP000000238">
    <property type="component" value="Chromosome"/>
</dbReference>
<proteinExistence type="predicted"/>
<dbReference type="EMBL" id="CP000155">
    <property type="protein sequence ID" value="ABC28980.1"/>
    <property type="molecule type" value="Genomic_DNA"/>
</dbReference>
<dbReference type="CDD" id="cd07910">
    <property type="entry name" value="MiaE"/>
    <property type="match status" value="1"/>
</dbReference>
<protein>
    <submittedName>
        <fullName evidence="1">Hydroxylase for synthesis of 2-methylthio-cis-ribozeatin in tRNA</fullName>
    </submittedName>
</protein>
<evidence type="ECO:0000313" key="2">
    <source>
        <dbReference type="Proteomes" id="UP000000238"/>
    </source>
</evidence>
<dbReference type="PANTHER" id="PTHR42637:SF1">
    <property type="entry name" value="TRNA 2-(METHYLSULFANYL)-N(6)-ISOPENTENYLADENOSINE(37) HYDROXYLASE"/>
    <property type="match status" value="1"/>
</dbReference>
<dbReference type="GO" id="GO:0006400">
    <property type="term" value="P:tRNA modification"/>
    <property type="evidence" value="ECO:0007669"/>
    <property type="project" value="InterPro"/>
</dbReference>
<dbReference type="RefSeq" id="WP_011396050.1">
    <property type="nucleotide sequence ID" value="NC_007645.1"/>
</dbReference>